<feature type="region of interest" description="Disordered" evidence="1">
    <location>
        <begin position="108"/>
        <end position="147"/>
    </location>
</feature>
<name>A0A2Y9NRS1_DELLE</name>
<dbReference type="Proteomes" id="UP000248483">
    <property type="component" value="Unplaced"/>
</dbReference>
<proteinExistence type="predicted"/>
<organism evidence="2 3">
    <name type="scientific">Delphinapterus leucas</name>
    <name type="common">Beluga whale</name>
    <dbReference type="NCBI Taxonomy" id="9749"/>
    <lineage>
        <taxon>Eukaryota</taxon>
        <taxon>Metazoa</taxon>
        <taxon>Chordata</taxon>
        <taxon>Craniata</taxon>
        <taxon>Vertebrata</taxon>
        <taxon>Euteleostomi</taxon>
        <taxon>Mammalia</taxon>
        <taxon>Eutheria</taxon>
        <taxon>Laurasiatheria</taxon>
        <taxon>Artiodactyla</taxon>
        <taxon>Whippomorpha</taxon>
        <taxon>Cetacea</taxon>
        <taxon>Odontoceti</taxon>
        <taxon>Monodontidae</taxon>
        <taxon>Delphinapterus</taxon>
    </lineage>
</organism>
<dbReference type="CTD" id="101663759"/>
<dbReference type="PANTHER" id="PTHR36880">
    <property type="entry name" value="9130008F23RIK PROTEIN"/>
    <property type="match status" value="1"/>
</dbReference>
<dbReference type="KEGG" id="dle:111178902"/>
<dbReference type="GeneID" id="111178902"/>
<keyword evidence="2" id="KW-1185">Reference proteome</keyword>
<gene>
    <name evidence="3" type="primary">CUNH6orf141</name>
</gene>
<sequence>MNGPPPGMGAPGPRGAPNLAASPHSGRCSRPFVREAGRGAHLALGAPNPSVAGASSSRRGAHEHSPGENVDCDSWVREKVLFLLNPERWLGTQGDSVREEVADEEDLFKAGGQDREPDCPSPLFPREKRISGSRVDAPSRAPGNPPKPLLVRVVDYEVTQEVLQVAWAKGCMTTLTEERSMTAVTFTTNTE</sequence>
<evidence type="ECO:0000313" key="3">
    <source>
        <dbReference type="RefSeq" id="XP_022437799.1"/>
    </source>
</evidence>
<dbReference type="AlphaFoldDB" id="A0A2Y9NRS1"/>
<dbReference type="RefSeq" id="XP_022437799.1">
    <property type="nucleotide sequence ID" value="XM_022582091.2"/>
</dbReference>
<protein>
    <submittedName>
        <fullName evidence="3">Uncharacterized protein C6orf141 homolog</fullName>
    </submittedName>
</protein>
<accession>A0A2Y9NRS1</accession>
<reference evidence="3" key="1">
    <citation type="submission" date="2025-08" db="UniProtKB">
        <authorList>
            <consortium name="RefSeq"/>
        </authorList>
    </citation>
    <scope>IDENTIFICATION</scope>
    <source>
        <tissue evidence="3">Blood</tissue>
    </source>
</reference>
<evidence type="ECO:0000256" key="1">
    <source>
        <dbReference type="SAM" id="MobiDB-lite"/>
    </source>
</evidence>
<dbReference type="InterPro" id="IPR037739">
    <property type="entry name" value="C6orf141"/>
</dbReference>
<evidence type="ECO:0000313" key="2">
    <source>
        <dbReference type="Proteomes" id="UP000248483"/>
    </source>
</evidence>
<dbReference type="FunCoup" id="A0A2Y9NRS1">
    <property type="interactions" value="10"/>
</dbReference>
<dbReference type="PANTHER" id="PTHR36880:SF1">
    <property type="entry name" value="9130008F23RIK PROTEIN"/>
    <property type="match status" value="1"/>
</dbReference>
<feature type="region of interest" description="Disordered" evidence="1">
    <location>
        <begin position="1"/>
        <end position="70"/>
    </location>
</feature>
<dbReference type="InParanoid" id="A0A2Y9NRS1"/>